<protein>
    <submittedName>
        <fullName evidence="3">Uncharacterized protein</fullName>
    </submittedName>
</protein>
<reference evidence="3 4" key="2">
    <citation type="submission" date="2020-03" db="EMBL/GenBank/DDBJ databases">
        <title>Devosia chinhatensis sp. nov., isolated from a hexachlorocyclohexane (HCH) dump site in India.</title>
        <authorList>
            <person name="Kumar M."/>
            <person name="Lal R."/>
        </authorList>
    </citation>
    <scope>NUCLEOTIDE SEQUENCE [LARGE SCALE GENOMIC DNA]</scope>
    <source>
        <strain evidence="3 4">H239</strain>
    </source>
</reference>
<gene>
    <name evidence="3" type="ORF">G5575_03660</name>
</gene>
<proteinExistence type="predicted"/>
<dbReference type="SMART" id="SM00671">
    <property type="entry name" value="SEL1"/>
    <property type="match status" value="7"/>
</dbReference>
<sequence>MTFVRTMLAATFVVGAMSVPALAQEQSAAELCSERVGEGVEFDDIEPIGAIEACLDAAKAEPDNIDFRYGLARAYDAAEDYEKAHIHYTAAMDGGSLKARAALGQLYEFGLGVDIDYERAAELYQPALEGGVRIAIEGMGKLYETGNGVKQDYARAAELYRQASEDGSDWATASLGWLTENGWGVAQDDVEAVRLYQIAADAGIDFAQNNLATYYENGRGGLAKDPEEAVRLYALASDQGMALASNNLAQHYIQGTGVERDLAKAEDYFRKAISEGQPADVASAQNNLAWMFATEGDDLKDAEALSRAAVAAEPDKATYHDTLAWVLHKDGRSKEALPVIKKAIELDPADETFTEHLEAIEAAIAG</sequence>
<feature type="repeat" description="TPR" evidence="1">
    <location>
        <begin position="317"/>
        <end position="350"/>
    </location>
</feature>
<evidence type="ECO:0000256" key="2">
    <source>
        <dbReference type="SAM" id="SignalP"/>
    </source>
</evidence>
<dbReference type="Proteomes" id="UP000474802">
    <property type="component" value="Unassembled WGS sequence"/>
</dbReference>
<dbReference type="PROSITE" id="PS50005">
    <property type="entry name" value="TPR"/>
    <property type="match status" value="1"/>
</dbReference>
<keyword evidence="2" id="KW-0732">Signal</keyword>
<reference evidence="3 4" key="1">
    <citation type="submission" date="2020-02" db="EMBL/GenBank/DDBJ databases">
        <authorList>
            <person name="Khan S.A."/>
            <person name="Jeon C.O."/>
            <person name="Chun B.H."/>
        </authorList>
    </citation>
    <scope>NUCLEOTIDE SEQUENCE [LARGE SCALE GENOMIC DNA]</scope>
    <source>
        <strain evidence="3 4">H239</strain>
    </source>
</reference>
<keyword evidence="1" id="KW-0802">TPR repeat</keyword>
<dbReference type="PANTHER" id="PTHR45011">
    <property type="entry name" value="DAP3-BINDING CELL DEATH ENHANCER 1"/>
    <property type="match status" value="1"/>
</dbReference>
<feature type="chain" id="PRO_5026861216" evidence="2">
    <location>
        <begin position="24"/>
        <end position="366"/>
    </location>
</feature>
<dbReference type="SUPFAM" id="SSF81901">
    <property type="entry name" value="HCP-like"/>
    <property type="match status" value="2"/>
</dbReference>
<evidence type="ECO:0000256" key="1">
    <source>
        <dbReference type="PROSITE-ProRule" id="PRU00339"/>
    </source>
</evidence>
<name>A0A6M1SJA8_9HYPH</name>
<dbReference type="PANTHER" id="PTHR45011:SF1">
    <property type="entry name" value="DAP3-BINDING CELL DEATH ENHANCER 1"/>
    <property type="match status" value="1"/>
</dbReference>
<dbReference type="InterPro" id="IPR006597">
    <property type="entry name" value="Sel1-like"/>
</dbReference>
<evidence type="ECO:0000313" key="3">
    <source>
        <dbReference type="EMBL" id="NGP16904.1"/>
    </source>
</evidence>
<feature type="signal peptide" evidence="2">
    <location>
        <begin position="1"/>
        <end position="23"/>
    </location>
</feature>
<dbReference type="Gene3D" id="1.25.40.10">
    <property type="entry name" value="Tetratricopeptide repeat domain"/>
    <property type="match status" value="3"/>
</dbReference>
<dbReference type="RefSeq" id="WP_164533134.1">
    <property type="nucleotide sequence ID" value="NZ_JAALFG010000001.1"/>
</dbReference>
<accession>A0A6M1SJA8</accession>
<dbReference type="InterPro" id="IPR011990">
    <property type="entry name" value="TPR-like_helical_dom_sf"/>
</dbReference>
<dbReference type="AlphaFoldDB" id="A0A6M1SJA8"/>
<keyword evidence="4" id="KW-1185">Reference proteome</keyword>
<dbReference type="InterPro" id="IPR019734">
    <property type="entry name" value="TPR_rpt"/>
</dbReference>
<dbReference type="InterPro" id="IPR052748">
    <property type="entry name" value="ISR_Activator"/>
</dbReference>
<evidence type="ECO:0000313" key="4">
    <source>
        <dbReference type="Proteomes" id="UP000474802"/>
    </source>
</evidence>
<dbReference type="EMBL" id="JAALFG010000001">
    <property type="protein sequence ID" value="NGP16904.1"/>
    <property type="molecule type" value="Genomic_DNA"/>
</dbReference>
<dbReference type="Pfam" id="PF08238">
    <property type="entry name" value="Sel1"/>
    <property type="match status" value="5"/>
</dbReference>
<organism evidence="3 4">
    <name type="scientific">Devosia aurantiaca</name>
    <dbReference type="NCBI Taxonomy" id="2714858"/>
    <lineage>
        <taxon>Bacteria</taxon>
        <taxon>Pseudomonadati</taxon>
        <taxon>Pseudomonadota</taxon>
        <taxon>Alphaproteobacteria</taxon>
        <taxon>Hyphomicrobiales</taxon>
        <taxon>Devosiaceae</taxon>
        <taxon>Devosia</taxon>
    </lineage>
</organism>
<comment type="caution">
    <text evidence="3">The sequence shown here is derived from an EMBL/GenBank/DDBJ whole genome shotgun (WGS) entry which is preliminary data.</text>
</comment>